<dbReference type="EMBL" id="JACRWE010000019">
    <property type="protein sequence ID" value="MBC5998392.1"/>
    <property type="molecule type" value="Genomic_DNA"/>
</dbReference>
<protein>
    <submittedName>
        <fullName evidence="3">Uncharacterized protein</fullName>
    </submittedName>
</protein>
<organism evidence="3 4">
    <name type="scientific">Romboutsia faecis</name>
    <dbReference type="NCBI Taxonomy" id="2764597"/>
    <lineage>
        <taxon>Bacteria</taxon>
        <taxon>Bacillati</taxon>
        <taxon>Bacillota</taxon>
        <taxon>Clostridia</taxon>
        <taxon>Peptostreptococcales</taxon>
        <taxon>Peptostreptococcaceae</taxon>
        <taxon>Romboutsia</taxon>
    </lineage>
</organism>
<feature type="coiled-coil region" evidence="1">
    <location>
        <begin position="273"/>
        <end position="325"/>
    </location>
</feature>
<keyword evidence="1" id="KW-0175">Coiled coil</keyword>
<comment type="caution">
    <text evidence="3">The sequence shown here is derived from an EMBL/GenBank/DDBJ whole genome shotgun (WGS) entry which is preliminary data.</text>
</comment>
<dbReference type="Proteomes" id="UP000609849">
    <property type="component" value="Unassembled WGS sequence"/>
</dbReference>
<reference evidence="3 4" key="1">
    <citation type="submission" date="2020-08" db="EMBL/GenBank/DDBJ databases">
        <authorList>
            <person name="Liu C."/>
            <person name="Sun Q."/>
        </authorList>
    </citation>
    <scope>NUCLEOTIDE SEQUENCE [LARGE SCALE GENOMIC DNA]</scope>
    <source>
        <strain evidence="3 4">NSJ-18</strain>
    </source>
</reference>
<evidence type="ECO:0000256" key="1">
    <source>
        <dbReference type="SAM" id="Coils"/>
    </source>
</evidence>
<dbReference type="RefSeq" id="WP_243239226.1">
    <property type="nucleotide sequence ID" value="NZ_JACRWE010000019.1"/>
</dbReference>
<dbReference type="Gene3D" id="1.20.5.320">
    <property type="entry name" value="6-Phosphogluconate Dehydrogenase, domain 3"/>
    <property type="match status" value="1"/>
</dbReference>
<keyword evidence="4" id="KW-1185">Reference proteome</keyword>
<sequence>FDEFDNDTSDFFMRITRGGELFNIDKAIVALCVIKPDGSSDAEFINIKEGKVYANLPNNLKDIPGTYKAKALLVLNNEKVVVGPIEYEVDQNNIISQVNREVQDDNRFTILTDMINRLSSIENSENLRVGNENNRVEAEKLREQAVEKVKTDIENLISKTNEKVNNNLNANTSKINTLVTDTKRELNEYKESKDTELEENLSQYKNATNQAIEDFKTEKEKEVDTAIKSIPPKSELIGPQGPTGPIGPKGDKGDTGLTGPQGQKGDTGATPSITHLENKVNEKMREVDAAEQQRQEDHKSREQFLNSFESELEAIESKNTEQDIRLKDIEYKNKVQDVVINGLFNENNDGRLTIEGEGNSLKLEGSKEGLVTIDKVVGNTMVNLVPTVVNEFIINKSKNYQFKPLSQLILNETYRLRVRVDENMTSSEDYGVIVGIVYDDGTANYLPFSNIPSGKGIGYFYKDITVDKDITYIRIQLHSLNNNDDYAKISDVKLYPKSQSSEYESAGSFSGMQSSFEENLVTQQMIDEGLEEAENLGKYKYEVEVRGKNRCKGWSNWDTTHNGVVLTNLAYIRGFDKISSNITGTHNFYDINHNKIASIWGDVNITVPNNAIYVAIQKNKADVTKDMLIQIEEGTESTPYEPHYCKSKAVYLNSPLHKGDELIVEDGELKHYHKMGKEMFDGSEDEKLSYYNNYVIFEDIKYSYNNLSGVSLTKITWNGVDRFGLKDSNITSLITAKNWLQVNPVTIVYELAEPYKETIDTNSFLMEIPDNATISIKSVVPVQSIKTTYTANIPSVYGLQETNNNQDNLIDISLCATDEMYMMIEPILEAMPKTININKRMVSKMVDMYVAMVIRGLKTIEEVPVRYRKEVQDILNKLEK</sequence>
<proteinExistence type="predicted"/>
<evidence type="ECO:0000313" key="4">
    <source>
        <dbReference type="Proteomes" id="UP000609849"/>
    </source>
</evidence>
<dbReference type="InterPro" id="IPR047907">
    <property type="entry name" value="CD1375-like"/>
</dbReference>
<dbReference type="NCBIfam" id="NF040910">
    <property type="entry name" value="CD1375_fam"/>
    <property type="match status" value="1"/>
</dbReference>
<evidence type="ECO:0000313" key="3">
    <source>
        <dbReference type="EMBL" id="MBC5998392.1"/>
    </source>
</evidence>
<accession>A0ABR7JUF3</accession>
<name>A0ABR7JUF3_9FIRM</name>
<evidence type="ECO:0000256" key="2">
    <source>
        <dbReference type="SAM" id="MobiDB-lite"/>
    </source>
</evidence>
<feature type="non-terminal residue" evidence="3">
    <location>
        <position position="1"/>
    </location>
</feature>
<feature type="region of interest" description="Disordered" evidence="2">
    <location>
        <begin position="232"/>
        <end position="273"/>
    </location>
</feature>
<gene>
    <name evidence="3" type="ORF">H8923_16765</name>
</gene>